<dbReference type="CDD" id="cd03224">
    <property type="entry name" value="ABC_TM1139_LivF_branched"/>
    <property type="match status" value="1"/>
</dbReference>
<dbReference type="InterPro" id="IPR027417">
    <property type="entry name" value="P-loop_NTPase"/>
</dbReference>
<keyword evidence="6" id="KW-0029">Amino-acid transport</keyword>
<sequence length="255" mass="26487">MSGGPTSPLLRAEAVVAGYVADLPIVHGVSLQVSPGEILVVLGPNGAGKSTLVKSLAGVVPKFGGRVMLGEADITAVPVHRLAAAGVGFVPQTANVFTSLTVEENLRIGGYLLRGGELAQRLDEAYARFPDLARLRRHAGHALSGGQRQMLAMGRALMTAPRLLLLDEPSAGLSPLMVSEVFKQVRQIADSGIAVLMVEQNVKAGLRIADRGLILVSGRAAHEGSAPALQSDPQVAELYLGRHAHAAAPAAKEQA</sequence>
<dbReference type="PROSITE" id="PS50893">
    <property type="entry name" value="ABC_TRANSPORTER_2"/>
    <property type="match status" value="1"/>
</dbReference>
<keyword evidence="3" id="KW-0472">Membrane</keyword>
<dbReference type="AlphaFoldDB" id="A0AAE3T1Z1"/>
<proteinExistence type="inferred from homology"/>
<evidence type="ECO:0000256" key="2">
    <source>
        <dbReference type="ARBA" id="ARBA00022448"/>
    </source>
</evidence>
<evidence type="ECO:0000313" key="9">
    <source>
        <dbReference type="Proteomes" id="UP001212602"/>
    </source>
</evidence>
<dbReference type="InterPro" id="IPR052156">
    <property type="entry name" value="BCAA_Transport_ATP-bd_LivF"/>
</dbReference>
<keyword evidence="5 8" id="KW-0067">ATP-binding</keyword>
<keyword evidence="9" id="KW-1185">Reference proteome</keyword>
<name>A0AAE3T1Z1_9BURK</name>
<keyword evidence="2" id="KW-0813">Transport</keyword>
<dbReference type="PROSITE" id="PS00211">
    <property type="entry name" value="ABC_TRANSPORTER_1"/>
    <property type="match status" value="1"/>
</dbReference>
<evidence type="ECO:0000256" key="1">
    <source>
        <dbReference type="ARBA" id="ARBA00005417"/>
    </source>
</evidence>
<keyword evidence="4" id="KW-0547">Nucleotide-binding</keyword>
<evidence type="ECO:0000256" key="3">
    <source>
        <dbReference type="ARBA" id="ARBA00022475"/>
    </source>
</evidence>
<dbReference type="EMBL" id="JAQIPB010000010">
    <property type="protein sequence ID" value="MDA7418491.1"/>
    <property type="molecule type" value="Genomic_DNA"/>
</dbReference>
<dbReference type="PANTHER" id="PTHR43820:SF4">
    <property type="entry name" value="HIGH-AFFINITY BRANCHED-CHAIN AMINO ACID TRANSPORT ATP-BINDING PROTEIN LIVF"/>
    <property type="match status" value="1"/>
</dbReference>
<evidence type="ECO:0000256" key="4">
    <source>
        <dbReference type="ARBA" id="ARBA00022741"/>
    </source>
</evidence>
<evidence type="ECO:0000256" key="5">
    <source>
        <dbReference type="ARBA" id="ARBA00022840"/>
    </source>
</evidence>
<dbReference type="Pfam" id="PF00005">
    <property type="entry name" value="ABC_tran"/>
    <property type="match status" value="1"/>
</dbReference>
<keyword evidence="3" id="KW-1003">Cell membrane</keyword>
<dbReference type="SUPFAM" id="SSF52540">
    <property type="entry name" value="P-loop containing nucleoside triphosphate hydrolases"/>
    <property type="match status" value="1"/>
</dbReference>
<accession>A0AAE3T1Z1</accession>
<dbReference type="GO" id="GO:0005524">
    <property type="term" value="F:ATP binding"/>
    <property type="evidence" value="ECO:0007669"/>
    <property type="project" value="UniProtKB-KW"/>
</dbReference>
<evidence type="ECO:0000259" key="7">
    <source>
        <dbReference type="PROSITE" id="PS50893"/>
    </source>
</evidence>
<dbReference type="Proteomes" id="UP001212602">
    <property type="component" value="Unassembled WGS sequence"/>
</dbReference>
<dbReference type="GO" id="GO:0015658">
    <property type="term" value="F:branched-chain amino acid transmembrane transporter activity"/>
    <property type="evidence" value="ECO:0007669"/>
    <property type="project" value="TreeGrafter"/>
</dbReference>
<dbReference type="SMART" id="SM00382">
    <property type="entry name" value="AAA"/>
    <property type="match status" value="1"/>
</dbReference>
<dbReference type="PANTHER" id="PTHR43820">
    <property type="entry name" value="HIGH-AFFINITY BRANCHED-CHAIN AMINO ACID TRANSPORT ATP-BINDING PROTEIN LIVF"/>
    <property type="match status" value="1"/>
</dbReference>
<dbReference type="GO" id="GO:0015807">
    <property type="term" value="P:L-amino acid transport"/>
    <property type="evidence" value="ECO:0007669"/>
    <property type="project" value="TreeGrafter"/>
</dbReference>
<comment type="caution">
    <text evidence="8">The sequence shown here is derived from an EMBL/GenBank/DDBJ whole genome shotgun (WGS) entry which is preliminary data.</text>
</comment>
<protein>
    <submittedName>
        <fullName evidence="8">ABC transporter ATP-binding protein</fullName>
    </submittedName>
</protein>
<dbReference type="GO" id="GO:0016887">
    <property type="term" value="F:ATP hydrolysis activity"/>
    <property type="evidence" value="ECO:0007669"/>
    <property type="project" value="InterPro"/>
</dbReference>
<dbReference type="InterPro" id="IPR003593">
    <property type="entry name" value="AAA+_ATPase"/>
</dbReference>
<dbReference type="RefSeq" id="WP_271429707.1">
    <property type="nucleotide sequence ID" value="NZ_JAQIPB010000010.1"/>
</dbReference>
<organism evidence="8 9">
    <name type="scientific">Xenophilus arseniciresistens</name>
    <dbReference type="NCBI Taxonomy" id="1283306"/>
    <lineage>
        <taxon>Bacteria</taxon>
        <taxon>Pseudomonadati</taxon>
        <taxon>Pseudomonadota</taxon>
        <taxon>Betaproteobacteria</taxon>
        <taxon>Burkholderiales</taxon>
        <taxon>Comamonadaceae</taxon>
        <taxon>Xenophilus</taxon>
    </lineage>
</organism>
<evidence type="ECO:0000256" key="6">
    <source>
        <dbReference type="ARBA" id="ARBA00022970"/>
    </source>
</evidence>
<dbReference type="InterPro" id="IPR003439">
    <property type="entry name" value="ABC_transporter-like_ATP-bd"/>
</dbReference>
<gene>
    <name evidence="8" type="ORF">PGB34_19140</name>
</gene>
<comment type="similarity">
    <text evidence="1">Belongs to the ABC transporter superfamily.</text>
</comment>
<reference evidence="8" key="1">
    <citation type="submission" date="2023-01" db="EMBL/GenBank/DDBJ databases">
        <title>Xenophilus mangrovi sp. nov., isolated from soil of Mangrove nature reserve.</title>
        <authorList>
            <person name="Xu S."/>
            <person name="Liu Z."/>
            <person name="Xu Y."/>
        </authorList>
    </citation>
    <scope>NUCLEOTIDE SEQUENCE</scope>
    <source>
        <strain evidence="8">YW8</strain>
    </source>
</reference>
<evidence type="ECO:0000313" key="8">
    <source>
        <dbReference type="EMBL" id="MDA7418491.1"/>
    </source>
</evidence>
<dbReference type="InterPro" id="IPR017871">
    <property type="entry name" value="ABC_transporter-like_CS"/>
</dbReference>
<dbReference type="Gene3D" id="3.40.50.300">
    <property type="entry name" value="P-loop containing nucleotide triphosphate hydrolases"/>
    <property type="match status" value="1"/>
</dbReference>
<feature type="domain" description="ABC transporter" evidence="7">
    <location>
        <begin position="10"/>
        <end position="242"/>
    </location>
</feature>